<dbReference type="EMBL" id="JAACXV010013028">
    <property type="protein sequence ID" value="KAF7274195.1"/>
    <property type="molecule type" value="Genomic_DNA"/>
</dbReference>
<organism evidence="2 3">
    <name type="scientific">Rhynchophorus ferrugineus</name>
    <name type="common">Red palm weevil</name>
    <name type="synonym">Curculio ferrugineus</name>
    <dbReference type="NCBI Taxonomy" id="354439"/>
    <lineage>
        <taxon>Eukaryota</taxon>
        <taxon>Metazoa</taxon>
        <taxon>Ecdysozoa</taxon>
        <taxon>Arthropoda</taxon>
        <taxon>Hexapoda</taxon>
        <taxon>Insecta</taxon>
        <taxon>Pterygota</taxon>
        <taxon>Neoptera</taxon>
        <taxon>Endopterygota</taxon>
        <taxon>Coleoptera</taxon>
        <taxon>Polyphaga</taxon>
        <taxon>Cucujiformia</taxon>
        <taxon>Curculionidae</taxon>
        <taxon>Dryophthorinae</taxon>
        <taxon>Rhynchophorus</taxon>
    </lineage>
</organism>
<dbReference type="Proteomes" id="UP000625711">
    <property type="component" value="Unassembled WGS sequence"/>
</dbReference>
<name>A0A834IAC1_RHYFE</name>
<dbReference type="AlphaFoldDB" id="A0A834IAC1"/>
<evidence type="ECO:0000313" key="3">
    <source>
        <dbReference type="Proteomes" id="UP000625711"/>
    </source>
</evidence>
<feature type="compositionally biased region" description="Polar residues" evidence="1">
    <location>
        <begin position="12"/>
        <end position="30"/>
    </location>
</feature>
<accession>A0A834IAC1</accession>
<evidence type="ECO:0000313" key="2">
    <source>
        <dbReference type="EMBL" id="KAF7274195.1"/>
    </source>
</evidence>
<comment type="caution">
    <text evidence="2">The sequence shown here is derived from an EMBL/GenBank/DDBJ whole genome shotgun (WGS) entry which is preliminary data.</text>
</comment>
<feature type="region of interest" description="Disordered" evidence="1">
    <location>
        <begin position="1"/>
        <end position="86"/>
    </location>
</feature>
<proteinExistence type="predicted"/>
<sequence length="107" mass="11524">MSIKPPTILPGVSQSHRQSTPSRITRQATPRSPEAVPSDTHGAGLDTAHTTAWRKNQRRDSGTPDDGTDHLPPPADTANDRFSLGTTASQPVAVQIASWWSIADWDS</sequence>
<reference evidence="2" key="1">
    <citation type="submission" date="2020-08" db="EMBL/GenBank/DDBJ databases">
        <title>Genome sequencing and assembly of the red palm weevil Rhynchophorus ferrugineus.</title>
        <authorList>
            <person name="Dias G.B."/>
            <person name="Bergman C.M."/>
            <person name="Manee M."/>
        </authorList>
    </citation>
    <scope>NUCLEOTIDE SEQUENCE</scope>
    <source>
        <strain evidence="2">AA-2017</strain>
        <tissue evidence="2">Whole larva</tissue>
    </source>
</reference>
<protein>
    <submittedName>
        <fullName evidence="2">Uncharacterized protein</fullName>
    </submittedName>
</protein>
<gene>
    <name evidence="2" type="ORF">GWI33_013131</name>
</gene>
<keyword evidence="3" id="KW-1185">Reference proteome</keyword>
<evidence type="ECO:0000256" key="1">
    <source>
        <dbReference type="SAM" id="MobiDB-lite"/>
    </source>
</evidence>